<evidence type="ECO:0000313" key="2">
    <source>
        <dbReference type="Proteomes" id="UP001311915"/>
    </source>
</evidence>
<sequence length="197" mass="22414">MIDVNINDIEIKYIVSDRCPPVSIHNDVGVRVFLDQKKANVDFFTKYSLCITLKNIAMDNQDSVVVVDRRLSDVSRTLTNFDLYSNNSIRLIGMNLDGVVDENTDEGNGIISDLSNLFIAENQIYKDKETLMEVMRHYGVVEKFSFLGLFKIRKYCAEHSCSARDKVYAKHQGVTDVVAVLIMDKFIDPSTVYTPKI</sequence>
<dbReference type="Proteomes" id="UP001311915">
    <property type="component" value="Unassembled WGS sequence"/>
</dbReference>
<proteinExistence type="predicted"/>
<organism evidence="1 2">
    <name type="scientific">Solanum pinnatisectum</name>
    <name type="common">tansyleaf nightshade</name>
    <dbReference type="NCBI Taxonomy" id="50273"/>
    <lineage>
        <taxon>Eukaryota</taxon>
        <taxon>Viridiplantae</taxon>
        <taxon>Streptophyta</taxon>
        <taxon>Embryophyta</taxon>
        <taxon>Tracheophyta</taxon>
        <taxon>Spermatophyta</taxon>
        <taxon>Magnoliopsida</taxon>
        <taxon>eudicotyledons</taxon>
        <taxon>Gunneridae</taxon>
        <taxon>Pentapetalae</taxon>
        <taxon>asterids</taxon>
        <taxon>lamiids</taxon>
        <taxon>Solanales</taxon>
        <taxon>Solanaceae</taxon>
        <taxon>Solanoideae</taxon>
        <taxon>Solaneae</taxon>
        <taxon>Solanum</taxon>
    </lineage>
</organism>
<dbReference type="AlphaFoldDB" id="A0AAV9LHQ9"/>
<accession>A0AAV9LHQ9</accession>
<dbReference type="EMBL" id="JAWPEI010000006">
    <property type="protein sequence ID" value="KAK4724829.1"/>
    <property type="molecule type" value="Genomic_DNA"/>
</dbReference>
<name>A0AAV9LHQ9_9SOLN</name>
<protein>
    <submittedName>
        <fullName evidence="1">Uncharacterized protein</fullName>
    </submittedName>
</protein>
<evidence type="ECO:0000313" key="1">
    <source>
        <dbReference type="EMBL" id="KAK4724829.1"/>
    </source>
</evidence>
<gene>
    <name evidence="1" type="ORF">R3W88_027608</name>
</gene>
<keyword evidence="2" id="KW-1185">Reference proteome</keyword>
<reference evidence="1 2" key="1">
    <citation type="submission" date="2023-10" db="EMBL/GenBank/DDBJ databases">
        <title>Genome-Wide Identification Analysis in wild type Solanum Pinnatisectum Reveals Some Genes Defensing Phytophthora Infestans.</title>
        <authorList>
            <person name="Sun C."/>
        </authorList>
    </citation>
    <scope>NUCLEOTIDE SEQUENCE [LARGE SCALE GENOMIC DNA]</scope>
    <source>
        <strain evidence="1">LQN</strain>
        <tissue evidence="1">Leaf</tissue>
    </source>
</reference>
<comment type="caution">
    <text evidence="1">The sequence shown here is derived from an EMBL/GenBank/DDBJ whole genome shotgun (WGS) entry which is preliminary data.</text>
</comment>